<evidence type="ECO:0000313" key="10">
    <source>
        <dbReference type="Proteomes" id="UP001200642"/>
    </source>
</evidence>
<evidence type="ECO:0000313" key="9">
    <source>
        <dbReference type="EMBL" id="MCG2459982.1"/>
    </source>
</evidence>
<dbReference type="PANTHER" id="PTHR42743:SF11">
    <property type="entry name" value="AMINODEOXYCHORISMATE LYASE"/>
    <property type="match status" value="1"/>
</dbReference>
<gene>
    <name evidence="9" type="ORF">K8352_04430</name>
</gene>
<evidence type="ECO:0000256" key="6">
    <source>
        <dbReference type="ARBA" id="ARBA00048212"/>
    </source>
</evidence>
<evidence type="ECO:0000256" key="1">
    <source>
        <dbReference type="ARBA" id="ARBA00004824"/>
    </source>
</evidence>
<comment type="caution">
    <text evidence="9">The sequence shown here is derived from an EMBL/GenBank/DDBJ whole genome shotgun (WGS) entry which is preliminary data.</text>
</comment>
<comment type="catalytic activity">
    <reaction evidence="6">
        <text>L-valine + 2-oxoglutarate = 3-methyl-2-oxobutanoate + L-glutamate</text>
        <dbReference type="Rhea" id="RHEA:24813"/>
        <dbReference type="ChEBI" id="CHEBI:11851"/>
        <dbReference type="ChEBI" id="CHEBI:16810"/>
        <dbReference type="ChEBI" id="CHEBI:29985"/>
        <dbReference type="ChEBI" id="CHEBI:57762"/>
        <dbReference type="EC" id="2.6.1.42"/>
    </reaction>
</comment>
<dbReference type="InterPro" id="IPR001544">
    <property type="entry name" value="Aminotrans_IV"/>
</dbReference>
<dbReference type="CDD" id="cd00449">
    <property type="entry name" value="PLPDE_IV"/>
    <property type="match status" value="1"/>
</dbReference>
<comment type="pathway">
    <text evidence="3">Amino-acid biosynthesis; L-leucine biosynthesis; L-leucine from 3-methyl-2-oxobutanoate: step 4/4.</text>
</comment>
<accession>A0AAE3EUP4</accession>
<dbReference type="EMBL" id="JAIRBC010000005">
    <property type="protein sequence ID" value="MCG2459982.1"/>
    <property type="molecule type" value="Genomic_DNA"/>
</dbReference>
<evidence type="ECO:0000256" key="7">
    <source>
        <dbReference type="ARBA" id="ARBA00048798"/>
    </source>
</evidence>
<organism evidence="9 10">
    <name type="scientific">Cerina litoralis</name>
    <dbReference type="NCBI Taxonomy" id="2874477"/>
    <lineage>
        <taxon>Bacteria</taxon>
        <taxon>Pseudomonadati</taxon>
        <taxon>Bacteroidota</taxon>
        <taxon>Flavobacteriia</taxon>
        <taxon>Flavobacteriales</taxon>
        <taxon>Flavobacteriaceae</taxon>
        <taxon>Cerina</taxon>
    </lineage>
</organism>
<protein>
    <recommendedName>
        <fullName evidence="5">branched-chain-amino-acid transaminase</fullName>
        <ecNumber evidence="5">2.6.1.42</ecNumber>
    </recommendedName>
</protein>
<dbReference type="SUPFAM" id="SSF56752">
    <property type="entry name" value="D-aminoacid aminotransferase-like PLP-dependent enzymes"/>
    <property type="match status" value="1"/>
</dbReference>
<comment type="catalytic activity">
    <reaction evidence="7">
        <text>L-isoleucine + 2-oxoglutarate = (S)-3-methyl-2-oxopentanoate + L-glutamate</text>
        <dbReference type="Rhea" id="RHEA:24801"/>
        <dbReference type="ChEBI" id="CHEBI:16810"/>
        <dbReference type="ChEBI" id="CHEBI:29985"/>
        <dbReference type="ChEBI" id="CHEBI:35146"/>
        <dbReference type="ChEBI" id="CHEBI:58045"/>
        <dbReference type="EC" id="2.6.1.42"/>
    </reaction>
</comment>
<name>A0AAE3EUP4_9FLAO</name>
<dbReference type="PANTHER" id="PTHR42743">
    <property type="entry name" value="AMINO-ACID AMINOTRANSFERASE"/>
    <property type="match status" value="1"/>
</dbReference>
<sequence length="286" mass="32734">MDTTVNFNGSLLLKDTNFLNHENRGLRYGDALFETLRIINGKIVFWEDHYLRLMASMRILRMEIPMTFTMEFLQEQLLRVILANDMENSPARVRLTVFRNNGGLYLPKSNDVSFIIEASALKDPYYTLDPSSYEVALFKDFYVNANKLSTLKTSNKLTHVLGSIFSNENNYDNCLLLNQNKFVVEALNANIFLVVNNTVKTPPIMDGCLNGIIRKKLKEIFTRLGNYAFEESSISPFELQKADELFITNSITGIRPITKFRKKEYSTKVALDLLGKLNAKAIAERT</sequence>
<dbReference type="Gene3D" id="3.30.470.10">
    <property type="match status" value="1"/>
</dbReference>
<dbReference type="Proteomes" id="UP001200642">
    <property type="component" value="Unassembled WGS sequence"/>
</dbReference>
<evidence type="ECO:0000256" key="3">
    <source>
        <dbReference type="ARBA" id="ARBA00005072"/>
    </source>
</evidence>
<comment type="pathway">
    <text evidence="2">Amino-acid biosynthesis; L-valine biosynthesis; L-valine from pyruvate: step 4/4.</text>
</comment>
<dbReference type="EC" id="2.6.1.42" evidence="5"/>
<proteinExistence type="inferred from homology"/>
<dbReference type="Pfam" id="PF01063">
    <property type="entry name" value="Aminotran_4"/>
    <property type="match status" value="1"/>
</dbReference>
<keyword evidence="9" id="KW-0032">Aminotransferase</keyword>
<comment type="catalytic activity">
    <reaction evidence="8">
        <text>L-leucine + 2-oxoglutarate = 4-methyl-2-oxopentanoate + L-glutamate</text>
        <dbReference type="Rhea" id="RHEA:18321"/>
        <dbReference type="ChEBI" id="CHEBI:16810"/>
        <dbReference type="ChEBI" id="CHEBI:17865"/>
        <dbReference type="ChEBI" id="CHEBI:29985"/>
        <dbReference type="ChEBI" id="CHEBI:57427"/>
        <dbReference type="EC" id="2.6.1.42"/>
    </reaction>
</comment>
<reference evidence="9" key="1">
    <citation type="submission" date="2023-02" db="EMBL/GenBank/DDBJ databases">
        <title>Genome of Flavobacteriaceae gen. nov. sp. strain F89.</title>
        <authorList>
            <person name="Wang Y."/>
        </authorList>
    </citation>
    <scope>NUCLEOTIDE SEQUENCE</scope>
    <source>
        <strain evidence="9">F89</strain>
    </source>
</reference>
<dbReference type="InterPro" id="IPR043132">
    <property type="entry name" value="BCAT-like_C"/>
</dbReference>
<dbReference type="GO" id="GO:0004084">
    <property type="term" value="F:branched-chain-amino-acid transaminase activity"/>
    <property type="evidence" value="ECO:0007669"/>
    <property type="project" value="UniProtKB-EC"/>
</dbReference>
<comment type="pathway">
    <text evidence="1">Amino-acid biosynthesis; L-isoleucine biosynthesis; L-isoleucine from 2-oxobutanoate: step 4/4.</text>
</comment>
<dbReference type="InterPro" id="IPR036038">
    <property type="entry name" value="Aminotransferase-like"/>
</dbReference>
<evidence type="ECO:0000256" key="5">
    <source>
        <dbReference type="ARBA" id="ARBA00013053"/>
    </source>
</evidence>
<dbReference type="InterPro" id="IPR043131">
    <property type="entry name" value="BCAT-like_N"/>
</dbReference>
<comment type="similarity">
    <text evidence="4">Belongs to the class-IV pyridoxal-phosphate-dependent aminotransferase family.</text>
</comment>
<dbReference type="AlphaFoldDB" id="A0AAE3EUP4"/>
<dbReference type="InterPro" id="IPR050571">
    <property type="entry name" value="Class-IV_PLP-Dep_Aminotrnsfr"/>
</dbReference>
<dbReference type="RefSeq" id="WP_317901126.1">
    <property type="nucleotide sequence ID" value="NZ_JAIRBC010000005.1"/>
</dbReference>
<evidence type="ECO:0000256" key="8">
    <source>
        <dbReference type="ARBA" id="ARBA00049229"/>
    </source>
</evidence>
<keyword evidence="10" id="KW-1185">Reference proteome</keyword>
<dbReference type="GO" id="GO:0046394">
    <property type="term" value="P:carboxylic acid biosynthetic process"/>
    <property type="evidence" value="ECO:0007669"/>
    <property type="project" value="UniProtKB-ARBA"/>
</dbReference>
<evidence type="ECO:0000256" key="2">
    <source>
        <dbReference type="ARBA" id="ARBA00004931"/>
    </source>
</evidence>
<keyword evidence="9" id="KW-0808">Transferase</keyword>
<dbReference type="Gene3D" id="3.20.10.10">
    <property type="entry name" value="D-amino Acid Aminotransferase, subunit A, domain 2"/>
    <property type="match status" value="1"/>
</dbReference>
<evidence type="ECO:0000256" key="4">
    <source>
        <dbReference type="ARBA" id="ARBA00009320"/>
    </source>
</evidence>